<organism evidence="2 3">
    <name type="scientific">Scomber scombrus</name>
    <name type="common">Atlantic mackerel</name>
    <name type="synonym">Scomber vernalis</name>
    <dbReference type="NCBI Taxonomy" id="13677"/>
    <lineage>
        <taxon>Eukaryota</taxon>
        <taxon>Metazoa</taxon>
        <taxon>Chordata</taxon>
        <taxon>Craniata</taxon>
        <taxon>Vertebrata</taxon>
        <taxon>Euteleostomi</taxon>
        <taxon>Actinopterygii</taxon>
        <taxon>Neopterygii</taxon>
        <taxon>Teleostei</taxon>
        <taxon>Neoteleostei</taxon>
        <taxon>Acanthomorphata</taxon>
        <taxon>Pelagiaria</taxon>
        <taxon>Scombriformes</taxon>
        <taxon>Scombridae</taxon>
        <taxon>Scomber</taxon>
    </lineage>
</organism>
<dbReference type="EMBL" id="CAWUFR010000059">
    <property type="protein sequence ID" value="CAK6962604.1"/>
    <property type="molecule type" value="Genomic_DNA"/>
</dbReference>
<comment type="caution">
    <text evidence="2">The sequence shown here is derived from an EMBL/GenBank/DDBJ whole genome shotgun (WGS) entry which is preliminary data.</text>
</comment>
<reference evidence="2 3" key="1">
    <citation type="submission" date="2024-01" db="EMBL/GenBank/DDBJ databases">
        <authorList>
            <person name="Alioto T."/>
            <person name="Alioto T."/>
            <person name="Gomez Garrido J."/>
        </authorList>
    </citation>
    <scope>NUCLEOTIDE SEQUENCE [LARGE SCALE GENOMIC DNA]</scope>
</reference>
<proteinExistence type="predicted"/>
<evidence type="ECO:0000256" key="1">
    <source>
        <dbReference type="SAM" id="MobiDB-lite"/>
    </source>
</evidence>
<sequence length="67" mass="7403">MELSLCSLQPKLLASIALISLRTQHSLGTECSFPWKINKERSGGSLEKADEKKHGSERRSSVDPAHL</sequence>
<dbReference type="Proteomes" id="UP001314229">
    <property type="component" value="Unassembled WGS sequence"/>
</dbReference>
<name>A0AAV1NST3_SCOSC</name>
<evidence type="ECO:0008006" key="4">
    <source>
        <dbReference type="Google" id="ProtNLM"/>
    </source>
</evidence>
<keyword evidence="3" id="KW-1185">Reference proteome</keyword>
<dbReference type="AlphaFoldDB" id="A0AAV1NST3"/>
<protein>
    <recommendedName>
        <fullName evidence="4">Secreted protein</fullName>
    </recommendedName>
</protein>
<evidence type="ECO:0000313" key="3">
    <source>
        <dbReference type="Proteomes" id="UP001314229"/>
    </source>
</evidence>
<accession>A0AAV1NST3</accession>
<evidence type="ECO:0000313" key="2">
    <source>
        <dbReference type="EMBL" id="CAK6962604.1"/>
    </source>
</evidence>
<feature type="region of interest" description="Disordered" evidence="1">
    <location>
        <begin position="41"/>
        <end position="67"/>
    </location>
</feature>
<gene>
    <name evidence="2" type="ORF">FSCOSCO3_A012534</name>
</gene>